<dbReference type="SUPFAM" id="SSF46894">
    <property type="entry name" value="C-terminal effector domain of the bipartite response regulators"/>
    <property type="match status" value="1"/>
</dbReference>
<dbReference type="InterPro" id="IPR027417">
    <property type="entry name" value="P-loop_NTPase"/>
</dbReference>
<dbReference type="Pfam" id="PF03704">
    <property type="entry name" value="BTAD"/>
    <property type="match status" value="1"/>
</dbReference>
<comment type="similarity">
    <text evidence="1">Belongs to the AfsR/DnrI/RedD regulatory family.</text>
</comment>
<protein>
    <submittedName>
        <fullName evidence="5">AAA domain-containing protein</fullName>
    </submittedName>
</protein>
<dbReference type="Pfam" id="PF13191">
    <property type="entry name" value="AAA_16"/>
    <property type="match status" value="1"/>
</dbReference>
<dbReference type="SMART" id="SM01043">
    <property type="entry name" value="BTAD"/>
    <property type="match status" value="1"/>
</dbReference>
<dbReference type="SUPFAM" id="SSF48452">
    <property type="entry name" value="TPR-like"/>
    <property type="match status" value="2"/>
</dbReference>
<dbReference type="Gene3D" id="1.10.10.10">
    <property type="entry name" value="Winged helix-like DNA-binding domain superfamily/Winged helix DNA-binding domain"/>
    <property type="match status" value="1"/>
</dbReference>
<dbReference type="Gene3D" id="1.25.40.10">
    <property type="entry name" value="Tetratricopeptide repeat domain"/>
    <property type="match status" value="2"/>
</dbReference>
<gene>
    <name evidence="5" type="ORF">CLV37_1265</name>
</gene>
<dbReference type="GO" id="GO:0003677">
    <property type="term" value="F:DNA binding"/>
    <property type="evidence" value="ECO:0007669"/>
    <property type="project" value="UniProtKB-UniRule"/>
</dbReference>
<dbReference type="PANTHER" id="PTHR47691:SF3">
    <property type="entry name" value="HTH-TYPE TRANSCRIPTIONAL REGULATOR RV0890C-RELATED"/>
    <property type="match status" value="1"/>
</dbReference>
<dbReference type="GO" id="GO:0000160">
    <property type="term" value="P:phosphorelay signal transduction system"/>
    <property type="evidence" value="ECO:0007669"/>
    <property type="project" value="InterPro"/>
</dbReference>
<dbReference type="PROSITE" id="PS51755">
    <property type="entry name" value="OMPR_PHOB"/>
    <property type="match status" value="1"/>
</dbReference>
<dbReference type="PRINTS" id="PR00364">
    <property type="entry name" value="DISEASERSIST"/>
</dbReference>
<keyword evidence="2 3" id="KW-0238">DNA-binding</keyword>
<accession>A0A2T0QSC5</accession>
<dbReference type="CDD" id="cd15831">
    <property type="entry name" value="BTAD"/>
    <property type="match status" value="1"/>
</dbReference>
<evidence type="ECO:0000313" key="5">
    <source>
        <dbReference type="EMBL" id="PRY07898.1"/>
    </source>
</evidence>
<proteinExistence type="inferred from homology"/>
<dbReference type="SMART" id="SM00862">
    <property type="entry name" value="Trans_reg_C"/>
    <property type="match status" value="1"/>
</dbReference>
<dbReference type="InterPro" id="IPR036388">
    <property type="entry name" value="WH-like_DNA-bd_sf"/>
</dbReference>
<dbReference type="InterPro" id="IPR016032">
    <property type="entry name" value="Sig_transdc_resp-reg_C-effctor"/>
</dbReference>
<dbReference type="SUPFAM" id="SSF52540">
    <property type="entry name" value="P-loop containing nucleoside triphosphate hydrolases"/>
    <property type="match status" value="1"/>
</dbReference>
<feature type="DNA-binding region" description="OmpR/PhoB-type" evidence="3">
    <location>
        <begin position="1"/>
        <end position="100"/>
    </location>
</feature>
<dbReference type="GO" id="GO:0006355">
    <property type="term" value="P:regulation of DNA-templated transcription"/>
    <property type="evidence" value="ECO:0007669"/>
    <property type="project" value="InterPro"/>
</dbReference>
<dbReference type="PANTHER" id="PTHR47691">
    <property type="entry name" value="REGULATOR-RELATED"/>
    <property type="match status" value="1"/>
</dbReference>
<evidence type="ECO:0000259" key="4">
    <source>
        <dbReference type="PROSITE" id="PS51755"/>
    </source>
</evidence>
<evidence type="ECO:0000256" key="1">
    <source>
        <dbReference type="ARBA" id="ARBA00005820"/>
    </source>
</evidence>
<evidence type="ECO:0000313" key="6">
    <source>
        <dbReference type="Proteomes" id="UP000238083"/>
    </source>
</evidence>
<dbReference type="InterPro" id="IPR001867">
    <property type="entry name" value="OmpR/PhoB-type_DNA-bd"/>
</dbReference>
<dbReference type="OrthoDB" id="33864at2"/>
<dbReference type="InterPro" id="IPR041664">
    <property type="entry name" value="AAA_16"/>
</dbReference>
<organism evidence="5 6">
    <name type="scientific">Kineococcus rhizosphaerae</name>
    <dbReference type="NCBI Taxonomy" id="559628"/>
    <lineage>
        <taxon>Bacteria</taxon>
        <taxon>Bacillati</taxon>
        <taxon>Actinomycetota</taxon>
        <taxon>Actinomycetes</taxon>
        <taxon>Kineosporiales</taxon>
        <taxon>Kineosporiaceae</taxon>
        <taxon>Kineococcus</taxon>
    </lineage>
</organism>
<dbReference type="InterPro" id="IPR005158">
    <property type="entry name" value="BTAD"/>
</dbReference>
<dbReference type="EMBL" id="PVZF01000026">
    <property type="protein sequence ID" value="PRY07898.1"/>
    <property type="molecule type" value="Genomic_DNA"/>
</dbReference>
<sequence length="992" mass="108405">MPSTSFQGMESGVRLLGPVQLVLQGAVVPLRSAQQRSLVAVLAIHAGLSVSMDRLVSALWDDPPRSAVNAVQGHVSSLRRAMGAQATMLKTVAGGYSWSAPSETVDVHVFEQLVHRGADEQSRGRSNAALEAYEGALRLWQDPPLADVGAAPFTEALVPRLRSRWLDAVVGRAAVRVAQGQARHAVIDLRPMVLEHPGDERVAGALISALASAGEQAEALRVYGRLRETLADELGADPSPQLQVLHRDLLLQRLPATPAVEVRPSQTTVLRTSQAQSYAPELIGRQRELRELTALVRRGDHRVVSVTGTAGTGKSRLCAAVARAMEEDFSDGVLHIGLADVREPDGLLMEIHAAADLPSDPTPFDARRLARAFKGRQVLLVIDDFEHLSAAAPLLADFLRLVPTCRALVSTRAKLRVSGEFAYRLEPLKLPGPTAAPEEVLASPAVQLFCERATAASGYRPDLDDAAYLNSICTRLDGLPLALELAAARTTVYALPTLLTRLDNCLAELTGGPRDVPAHQRALRATLEWSTELLEPGTSRALAALSVFPSSWTLNAAAQVGHLEHDEARDIVTDLLDNSLVQPAGPDRFRMLTVVRDFASTLLTEDQRAVTRSAMADWAVELSRTLQQGRQEGLLTKGEWSAIFKPEEANLISAVDWCIQEQDTRAVTLVGALWYFFYYDGTTSRWTGWVQGPLPTAQAHPDDLYRLARALGGVAISFADPHSAVKHYRQALSGLPPGSHDLERALLRRNEAIAVRFTGELVLARELMEQALASLPGQVQQLNDDLTELAEMYAELGDRDLALNTLRRCAQQQVEGDHETAAYICAGRAMLACQDNAAEAAMWLTRLSEHLVDEVSLVVRIDVQHMAAIVRLVLDEVEEAWALLRWNVRTMPEVGYYLFAPDTASLAALLLHRRGHVTQALPLTDHGARFRKDLGLFMAYRPLRELHDELQRHEYQRPNSVEPDLTAGQAPGDVESLSDLVQLLQVVAAHPH</sequence>
<dbReference type="Pfam" id="PF00486">
    <property type="entry name" value="Trans_reg_C"/>
    <property type="match status" value="1"/>
</dbReference>
<keyword evidence="6" id="KW-1185">Reference proteome</keyword>
<evidence type="ECO:0000256" key="2">
    <source>
        <dbReference type="ARBA" id="ARBA00023125"/>
    </source>
</evidence>
<feature type="domain" description="OmpR/PhoB-type" evidence="4">
    <location>
        <begin position="1"/>
        <end position="100"/>
    </location>
</feature>
<evidence type="ECO:0000256" key="3">
    <source>
        <dbReference type="PROSITE-ProRule" id="PRU01091"/>
    </source>
</evidence>
<dbReference type="Gene3D" id="3.40.50.300">
    <property type="entry name" value="P-loop containing nucleotide triphosphate hydrolases"/>
    <property type="match status" value="1"/>
</dbReference>
<name>A0A2T0QSC5_9ACTN</name>
<dbReference type="Proteomes" id="UP000238083">
    <property type="component" value="Unassembled WGS sequence"/>
</dbReference>
<comment type="caution">
    <text evidence="5">The sequence shown here is derived from an EMBL/GenBank/DDBJ whole genome shotgun (WGS) entry which is preliminary data.</text>
</comment>
<dbReference type="InterPro" id="IPR011990">
    <property type="entry name" value="TPR-like_helical_dom_sf"/>
</dbReference>
<reference evidence="5 6" key="1">
    <citation type="submission" date="2018-03" db="EMBL/GenBank/DDBJ databases">
        <title>Genomic Encyclopedia of Archaeal and Bacterial Type Strains, Phase II (KMG-II): from individual species to whole genera.</title>
        <authorList>
            <person name="Goeker M."/>
        </authorList>
    </citation>
    <scope>NUCLEOTIDE SEQUENCE [LARGE SCALE GENOMIC DNA]</scope>
    <source>
        <strain evidence="5 6">DSM 19711</strain>
    </source>
</reference>
<dbReference type="AlphaFoldDB" id="A0A2T0QSC5"/>